<gene>
    <name evidence="2" type="ORF">BKA12_002374</name>
</gene>
<reference evidence="2 3" key="1">
    <citation type="submission" date="2020-08" db="EMBL/GenBank/DDBJ databases">
        <title>Sequencing the genomes of 1000 actinobacteria strains.</title>
        <authorList>
            <person name="Klenk H.-P."/>
        </authorList>
    </citation>
    <scope>NUCLEOTIDE SEQUENCE [LARGE SCALE GENOMIC DNA]</scope>
    <source>
        <strain evidence="2 3">DSM 23694</strain>
    </source>
</reference>
<dbReference type="InterPro" id="IPR036527">
    <property type="entry name" value="SCP2_sterol-bd_dom_sf"/>
</dbReference>
<sequence>MAVRRRISPEDGQFAVSQWLRAQEAEETLPRPRLAMAVRYLLEELAEQAPGNSVEVRVPPFGVTQCIDGPRHTRGTPPNVVEMDAATWLELATGQQTWDGAVVLGKVNASGLRADLSAYLPL</sequence>
<feature type="domain" description="Bacterial SCP orthologue" evidence="1">
    <location>
        <begin position="31"/>
        <end position="122"/>
    </location>
</feature>
<dbReference type="Pfam" id="PF17844">
    <property type="entry name" value="SCP_3"/>
    <property type="match status" value="1"/>
</dbReference>
<dbReference type="AlphaFoldDB" id="A0A7W8YD32"/>
<evidence type="ECO:0000313" key="3">
    <source>
        <dbReference type="Proteomes" id="UP000523863"/>
    </source>
</evidence>
<accession>A0A7W8YD32</accession>
<evidence type="ECO:0000259" key="1">
    <source>
        <dbReference type="Pfam" id="PF17844"/>
    </source>
</evidence>
<dbReference type="Proteomes" id="UP000523863">
    <property type="component" value="Unassembled WGS sequence"/>
</dbReference>
<dbReference type="Gene3D" id="3.30.1050.40">
    <property type="match status" value="1"/>
</dbReference>
<organism evidence="2 3">
    <name type="scientific">Neomicrococcus lactis</name>
    <dbReference type="NCBI Taxonomy" id="732241"/>
    <lineage>
        <taxon>Bacteria</taxon>
        <taxon>Bacillati</taxon>
        <taxon>Actinomycetota</taxon>
        <taxon>Actinomycetes</taxon>
        <taxon>Micrococcales</taxon>
        <taxon>Micrococcaceae</taxon>
        <taxon>Neomicrococcus</taxon>
    </lineage>
</organism>
<dbReference type="SUPFAM" id="SSF55718">
    <property type="entry name" value="SCP-like"/>
    <property type="match status" value="1"/>
</dbReference>
<dbReference type="EMBL" id="JACHBL010000001">
    <property type="protein sequence ID" value="MBB5599294.1"/>
    <property type="molecule type" value="Genomic_DNA"/>
</dbReference>
<protein>
    <recommendedName>
        <fullName evidence="1">Bacterial SCP orthologue domain-containing protein</fullName>
    </recommendedName>
</protein>
<proteinExistence type="predicted"/>
<dbReference type="InterPro" id="IPR041629">
    <property type="entry name" value="SCP_3"/>
</dbReference>
<keyword evidence="3" id="KW-1185">Reference proteome</keyword>
<name>A0A7W8YD32_9MICC</name>
<evidence type="ECO:0000313" key="2">
    <source>
        <dbReference type="EMBL" id="MBB5599294.1"/>
    </source>
</evidence>
<dbReference type="RefSeq" id="WP_183644184.1">
    <property type="nucleotide sequence ID" value="NZ_JACHBL010000001.1"/>
</dbReference>
<comment type="caution">
    <text evidence="2">The sequence shown here is derived from an EMBL/GenBank/DDBJ whole genome shotgun (WGS) entry which is preliminary data.</text>
</comment>